<keyword evidence="1" id="KW-1133">Transmembrane helix</keyword>
<accession>A0ABW9XYP5</accession>
<proteinExistence type="predicted"/>
<feature type="transmembrane region" description="Helical" evidence="1">
    <location>
        <begin position="159"/>
        <end position="179"/>
    </location>
</feature>
<feature type="transmembrane region" description="Helical" evidence="1">
    <location>
        <begin position="185"/>
        <end position="205"/>
    </location>
</feature>
<feature type="transmembrane region" description="Helical" evidence="1">
    <location>
        <begin position="32"/>
        <end position="51"/>
    </location>
</feature>
<comment type="caution">
    <text evidence="2">The sequence shown here is derived from an EMBL/GenBank/DDBJ whole genome shotgun (WGS) entry which is preliminary data.</text>
</comment>
<evidence type="ECO:0000313" key="3">
    <source>
        <dbReference type="Proteomes" id="UP000665561"/>
    </source>
</evidence>
<organism evidence="2 3">
    <name type="scientific">Paenibacillus glycinis</name>
    <dbReference type="NCBI Taxonomy" id="2697035"/>
    <lineage>
        <taxon>Bacteria</taxon>
        <taxon>Bacillati</taxon>
        <taxon>Bacillota</taxon>
        <taxon>Bacilli</taxon>
        <taxon>Bacillales</taxon>
        <taxon>Paenibacillaceae</taxon>
        <taxon>Paenibacillus</taxon>
    </lineage>
</organism>
<dbReference type="RefSeq" id="WP_161746862.1">
    <property type="nucleotide sequence ID" value="NZ_JAAAMV010000032.1"/>
</dbReference>
<dbReference type="Proteomes" id="UP000665561">
    <property type="component" value="Unassembled WGS sequence"/>
</dbReference>
<dbReference type="EMBL" id="JAAAMV010000032">
    <property type="protein sequence ID" value="NBD27842.1"/>
    <property type="molecule type" value="Genomic_DNA"/>
</dbReference>
<feature type="transmembrane region" description="Helical" evidence="1">
    <location>
        <begin position="108"/>
        <end position="129"/>
    </location>
</feature>
<feature type="transmembrane region" description="Helical" evidence="1">
    <location>
        <begin position="58"/>
        <end position="76"/>
    </location>
</feature>
<sequence length="210" mass="24089">MRKHRVAFAASGSIMSIFFLFLVNYLTTPGEIWFVHPAFALLQWPISLHFAANGRLKAYSAVTTVILLLYLAYENIVSTPDYPWILYAGFAVVWWPIIMYAGRFAGTLAMALVGSFCIIVYYGMLNLLLAPHFPWIIFPAYAVLWWPMSIYFSRSRQWFTFALCASLLTSAMFIAVNAVTSPNDIWAIYPVFAVIWWPLSMYYFVKKPTV</sequence>
<keyword evidence="3" id="KW-1185">Reference proteome</keyword>
<reference evidence="2 3" key="1">
    <citation type="submission" date="2020-01" db="EMBL/GenBank/DDBJ databases">
        <title>Paenibacillus soybeanensis sp. nov. isolated from the nodules of soybean (Glycine max(L.) Merr).</title>
        <authorList>
            <person name="Wang H."/>
        </authorList>
    </citation>
    <scope>NUCLEOTIDE SEQUENCE [LARGE SCALE GENOMIC DNA]</scope>
    <source>
        <strain evidence="2 3">T1</strain>
    </source>
</reference>
<gene>
    <name evidence="2" type="ORF">GT019_28575</name>
</gene>
<keyword evidence="1" id="KW-0812">Transmembrane</keyword>
<name>A0ABW9XYP5_9BACL</name>
<evidence type="ECO:0000256" key="1">
    <source>
        <dbReference type="SAM" id="Phobius"/>
    </source>
</evidence>
<keyword evidence="1" id="KW-0472">Membrane</keyword>
<protein>
    <submittedName>
        <fullName evidence="2">Uncharacterized protein</fullName>
    </submittedName>
</protein>
<feature type="transmembrane region" description="Helical" evidence="1">
    <location>
        <begin position="82"/>
        <end position="101"/>
    </location>
</feature>
<evidence type="ECO:0000313" key="2">
    <source>
        <dbReference type="EMBL" id="NBD27842.1"/>
    </source>
</evidence>
<feature type="transmembrane region" description="Helical" evidence="1">
    <location>
        <begin position="135"/>
        <end position="152"/>
    </location>
</feature>
<feature type="transmembrane region" description="Helical" evidence="1">
    <location>
        <begin position="7"/>
        <end position="26"/>
    </location>
</feature>